<dbReference type="RefSeq" id="WP_085492748.1">
    <property type="nucleotide sequence ID" value="NZ_FXAZ01000001.1"/>
</dbReference>
<dbReference type="PANTHER" id="PTHR43080">
    <property type="entry name" value="CBS DOMAIN-CONTAINING PROTEIN CBSX3, MITOCHONDRIAL"/>
    <property type="match status" value="1"/>
</dbReference>
<protein>
    <submittedName>
        <fullName evidence="3">CBS domain-containing protein</fullName>
    </submittedName>
</protein>
<dbReference type="CDD" id="cd04622">
    <property type="entry name" value="CBS_pair_HRP1_like"/>
    <property type="match status" value="1"/>
</dbReference>
<dbReference type="InterPro" id="IPR051257">
    <property type="entry name" value="Diverse_CBS-Domain"/>
</dbReference>
<reference evidence="3 4" key="1">
    <citation type="submission" date="2017-04" db="EMBL/GenBank/DDBJ databases">
        <authorList>
            <person name="Afonso C.L."/>
            <person name="Miller P.J."/>
            <person name="Scott M.A."/>
            <person name="Spackman E."/>
            <person name="Goraichik I."/>
            <person name="Dimitrov K.M."/>
            <person name="Suarez D.L."/>
            <person name="Swayne D.E."/>
        </authorList>
    </citation>
    <scope>NUCLEOTIDE SEQUENCE [LARGE SCALE GENOMIC DNA]</scope>
    <source>
        <strain evidence="3 4">11</strain>
    </source>
</reference>
<proteinExistence type="predicted"/>
<sequence>MSTIREVMSAPTATLTIQDNIYEAAVLMKQYNVGFIPVLEQDRVVGLLTDRDIVVRGIAEKKPNSSRIRDVMTEELYAVTPDQSIDEAADLMAEHQIRRLLVIDDGKLVGIVSLGDLAVRTPLMDEASHALSEISESPYTH</sequence>
<dbReference type="SUPFAM" id="SSF54631">
    <property type="entry name" value="CBS-domain pair"/>
    <property type="match status" value="1"/>
</dbReference>
<keyword evidence="4" id="KW-1185">Reference proteome</keyword>
<evidence type="ECO:0000256" key="1">
    <source>
        <dbReference type="ARBA" id="ARBA00023122"/>
    </source>
</evidence>
<accession>A0A1X7II92</accession>
<dbReference type="OrthoDB" id="9802114at2"/>
<dbReference type="InterPro" id="IPR046342">
    <property type="entry name" value="CBS_dom_sf"/>
</dbReference>
<dbReference type="Proteomes" id="UP000193834">
    <property type="component" value="Unassembled WGS sequence"/>
</dbReference>
<dbReference type="SMART" id="SM00116">
    <property type="entry name" value="CBS"/>
    <property type="match status" value="2"/>
</dbReference>
<dbReference type="EMBL" id="FXAZ01000001">
    <property type="protein sequence ID" value="SMG14514.1"/>
    <property type="molecule type" value="Genomic_DNA"/>
</dbReference>
<evidence type="ECO:0000313" key="4">
    <source>
        <dbReference type="Proteomes" id="UP000193834"/>
    </source>
</evidence>
<dbReference type="InterPro" id="IPR000644">
    <property type="entry name" value="CBS_dom"/>
</dbReference>
<dbReference type="PANTHER" id="PTHR43080:SF2">
    <property type="entry name" value="CBS DOMAIN-CONTAINING PROTEIN"/>
    <property type="match status" value="1"/>
</dbReference>
<keyword evidence="1" id="KW-0129">CBS domain</keyword>
<feature type="domain" description="CBS" evidence="2">
    <location>
        <begin position="72"/>
        <end position="131"/>
    </location>
</feature>
<dbReference type="STRING" id="1852522.SAMN06295960_0487"/>
<dbReference type="AlphaFoldDB" id="A0A1X7II92"/>
<dbReference type="Pfam" id="PF00571">
    <property type="entry name" value="CBS"/>
    <property type="match status" value="2"/>
</dbReference>
<gene>
    <name evidence="3" type="ORF">SAMN06295960_0487</name>
</gene>
<evidence type="ECO:0000313" key="3">
    <source>
        <dbReference type="EMBL" id="SMG14514.1"/>
    </source>
</evidence>
<feature type="domain" description="CBS" evidence="2">
    <location>
        <begin position="8"/>
        <end position="66"/>
    </location>
</feature>
<evidence type="ECO:0000259" key="2">
    <source>
        <dbReference type="PROSITE" id="PS51371"/>
    </source>
</evidence>
<organism evidence="3 4">
    <name type="scientific">Paenibacillus aquistagni</name>
    <dbReference type="NCBI Taxonomy" id="1852522"/>
    <lineage>
        <taxon>Bacteria</taxon>
        <taxon>Bacillati</taxon>
        <taxon>Bacillota</taxon>
        <taxon>Bacilli</taxon>
        <taxon>Bacillales</taxon>
        <taxon>Paenibacillaceae</taxon>
        <taxon>Paenibacillus</taxon>
    </lineage>
</organism>
<dbReference type="PROSITE" id="PS51371">
    <property type="entry name" value="CBS"/>
    <property type="match status" value="2"/>
</dbReference>
<dbReference type="Gene3D" id="3.10.580.10">
    <property type="entry name" value="CBS-domain"/>
    <property type="match status" value="1"/>
</dbReference>
<name>A0A1X7II92_9BACL</name>